<dbReference type="OrthoDB" id="7160190at2"/>
<dbReference type="SMART" id="SM00978">
    <property type="entry name" value="Tim44"/>
    <property type="match status" value="1"/>
</dbReference>
<dbReference type="EMBL" id="LANP01000006">
    <property type="protein sequence ID" value="KJV56755.1"/>
    <property type="molecule type" value="Genomic_DNA"/>
</dbReference>
<evidence type="ECO:0000259" key="1">
    <source>
        <dbReference type="SMART" id="SM00978"/>
    </source>
</evidence>
<sequence>MFTHLVELITLLCITLLLIRKLISILGSTNEDERNKYKSFKSYFGEPSSLKDVTNTTDITKYSSVTRLSCNHDLDFLKQNNLVIHENTDYIITELVKLKSKVHSFDINKFYNTAINVIKIIIEAVKNSDQKKISSLLDERFIEQFHQTSSKYVNIAINNINFKLSSISSLSNSFFIKILIEIDGSNFKEEWRFSKNITVPGPQWYLSNIEEL</sequence>
<dbReference type="Proteomes" id="UP000033616">
    <property type="component" value="Unassembled WGS sequence"/>
</dbReference>
<dbReference type="RefSeq" id="WP_045797084.1">
    <property type="nucleotide sequence ID" value="NZ_LANP01000006.1"/>
</dbReference>
<gene>
    <name evidence="2" type="ORF">OCHUTO_0334</name>
</gene>
<feature type="domain" description="Tim44-like" evidence="1">
    <location>
        <begin position="91"/>
        <end position="211"/>
    </location>
</feature>
<accession>A0A0F3MLZ1</accession>
<evidence type="ECO:0000313" key="2">
    <source>
        <dbReference type="EMBL" id="KJV56755.1"/>
    </source>
</evidence>
<keyword evidence="3" id="KW-1185">Reference proteome</keyword>
<dbReference type="InterPro" id="IPR007379">
    <property type="entry name" value="Tim44-like_dom"/>
</dbReference>
<evidence type="ECO:0000313" key="3">
    <source>
        <dbReference type="Proteomes" id="UP000033616"/>
    </source>
</evidence>
<name>A0A0F3MLZ1_9RICK</name>
<dbReference type="PATRIC" id="fig|1359168.3.peg.1091"/>
<dbReference type="AlphaFoldDB" id="A0A0F3MLZ1"/>
<dbReference type="InterPro" id="IPR032710">
    <property type="entry name" value="NTF2-like_dom_sf"/>
</dbReference>
<reference evidence="2 3" key="1">
    <citation type="submission" date="2015-02" db="EMBL/GenBank/DDBJ databases">
        <title>Genome Sequencing of Rickettsiales.</title>
        <authorList>
            <person name="Daugherty S.C."/>
            <person name="Su Q."/>
            <person name="Abolude K."/>
            <person name="Beier-Sexton M."/>
            <person name="Carlyon J.A."/>
            <person name="Carter R."/>
            <person name="Day N.P."/>
            <person name="Dumler S.J."/>
            <person name="Dyachenko V."/>
            <person name="Godinez A."/>
            <person name="Kurtti T.J."/>
            <person name="Lichay M."/>
            <person name="Mullins K.E."/>
            <person name="Ott S."/>
            <person name="Pappas-Brown V."/>
            <person name="Paris D.H."/>
            <person name="Patel P."/>
            <person name="Richards A.L."/>
            <person name="Sadzewicz L."/>
            <person name="Sears K."/>
            <person name="Seidman D."/>
            <person name="Sengamalay N."/>
            <person name="Stenos J."/>
            <person name="Tallon L.J."/>
            <person name="Vincent G."/>
            <person name="Fraser C.M."/>
            <person name="Munderloh U."/>
            <person name="Dunning-Hotopp J.C."/>
        </authorList>
    </citation>
    <scope>NUCLEOTIDE SEQUENCE [LARGE SCALE GENOMIC DNA]</scope>
    <source>
        <strain evidence="2 3">Fuller</strain>
    </source>
</reference>
<comment type="caution">
    <text evidence="2">The sequence shown here is derived from an EMBL/GenBank/DDBJ whole genome shotgun (WGS) entry which is preliminary data.</text>
</comment>
<organism evidence="2 3">
    <name type="scientific">Orientia chuto str. Dubai</name>
    <dbReference type="NCBI Taxonomy" id="1359168"/>
    <lineage>
        <taxon>Bacteria</taxon>
        <taxon>Pseudomonadati</taxon>
        <taxon>Pseudomonadota</taxon>
        <taxon>Alphaproteobacteria</taxon>
        <taxon>Rickettsiales</taxon>
        <taxon>Rickettsiaceae</taxon>
        <taxon>Rickettsieae</taxon>
        <taxon>Orientia</taxon>
    </lineage>
</organism>
<protein>
    <submittedName>
        <fullName evidence="2">Tim44-like domain protein</fullName>
    </submittedName>
</protein>
<dbReference type="SUPFAM" id="SSF54427">
    <property type="entry name" value="NTF2-like"/>
    <property type="match status" value="1"/>
</dbReference>
<proteinExistence type="predicted"/>
<dbReference type="STRING" id="1359168.OCHUTO_0334"/>